<feature type="domain" description="Response regulatory" evidence="4">
    <location>
        <begin position="128"/>
        <end position="244"/>
    </location>
</feature>
<evidence type="ECO:0000256" key="3">
    <source>
        <dbReference type="PROSITE-ProRule" id="PRU00169"/>
    </source>
</evidence>
<dbReference type="GO" id="GO:0000160">
    <property type="term" value="P:phosphorelay signal transduction system"/>
    <property type="evidence" value="ECO:0007669"/>
    <property type="project" value="UniProtKB-KW"/>
</dbReference>
<feature type="domain" description="HTH cro/C1-type" evidence="5">
    <location>
        <begin position="24"/>
        <end position="79"/>
    </location>
</feature>
<dbReference type="AlphaFoldDB" id="A0A7W9ZI20"/>
<proteinExistence type="predicted"/>
<keyword evidence="1 3" id="KW-0597">Phosphoprotein</keyword>
<comment type="caution">
    <text evidence="6">The sequence shown here is derived from an EMBL/GenBank/DDBJ whole genome shotgun (WGS) entry which is preliminary data.</text>
</comment>
<dbReference type="InterPro" id="IPR011006">
    <property type="entry name" value="CheY-like_superfamily"/>
</dbReference>
<sequence length="250" mass="26966">MHRHIISLPADPRAWAGESLASRILTFRRQAQLSQQALAAFLGVGQRTVSRWERGVDHPSPSLLQRLDALIGTQATPHLPHLPALYDAIRDAPVPLALVDGAGNVLVASRSHPARHETQARPADRLPQVLVVEDDHGVLQATKAILNRWEFRCFGITSGDGAVEAVRSGDVTPDAAIIDYLLPGSRDGVDTARALLALIPDLPILIVTGEAIVENIRKIADSGLSVITKPVDPKQFHLALKALLLMRGTP</sequence>
<keyword evidence="2" id="KW-0902">Two-component regulatory system</keyword>
<dbReference type="CDD" id="cd00156">
    <property type="entry name" value="REC"/>
    <property type="match status" value="1"/>
</dbReference>
<dbReference type="RefSeq" id="WP_184264512.1">
    <property type="nucleotide sequence ID" value="NZ_JACIIX010000012.1"/>
</dbReference>
<evidence type="ECO:0000313" key="7">
    <source>
        <dbReference type="Proteomes" id="UP000544872"/>
    </source>
</evidence>
<dbReference type="InterPro" id="IPR010982">
    <property type="entry name" value="Lambda_DNA-bd_dom_sf"/>
</dbReference>
<dbReference type="PROSITE" id="PS50110">
    <property type="entry name" value="RESPONSE_REGULATORY"/>
    <property type="match status" value="1"/>
</dbReference>
<dbReference type="Gene3D" id="3.40.50.2300">
    <property type="match status" value="1"/>
</dbReference>
<evidence type="ECO:0000256" key="2">
    <source>
        <dbReference type="ARBA" id="ARBA00023012"/>
    </source>
</evidence>
<dbReference type="Proteomes" id="UP000544872">
    <property type="component" value="Unassembled WGS sequence"/>
</dbReference>
<dbReference type="Gene3D" id="1.10.260.40">
    <property type="entry name" value="lambda repressor-like DNA-binding domains"/>
    <property type="match status" value="1"/>
</dbReference>
<dbReference type="SMART" id="SM00530">
    <property type="entry name" value="HTH_XRE"/>
    <property type="match status" value="1"/>
</dbReference>
<dbReference type="SUPFAM" id="SSF47413">
    <property type="entry name" value="lambda repressor-like DNA-binding domains"/>
    <property type="match status" value="1"/>
</dbReference>
<keyword evidence="7" id="KW-1185">Reference proteome</keyword>
<dbReference type="PROSITE" id="PS50943">
    <property type="entry name" value="HTH_CROC1"/>
    <property type="match status" value="1"/>
</dbReference>
<evidence type="ECO:0000313" key="6">
    <source>
        <dbReference type="EMBL" id="MBB6211595.1"/>
    </source>
</evidence>
<organism evidence="6 7">
    <name type="scientific">Novispirillum itersonii</name>
    <name type="common">Aquaspirillum itersonii</name>
    <dbReference type="NCBI Taxonomy" id="189"/>
    <lineage>
        <taxon>Bacteria</taxon>
        <taxon>Pseudomonadati</taxon>
        <taxon>Pseudomonadota</taxon>
        <taxon>Alphaproteobacteria</taxon>
        <taxon>Rhodospirillales</taxon>
        <taxon>Novispirillaceae</taxon>
        <taxon>Novispirillum</taxon>
    </lineage>
</organism>
<dbReference type="Pfam" id="PF00072">
    <property type="entry name" value="Response_reg"/>
    <property type="match status" value="1"/>
</dbReference>
<feature type="modified residue" description="4-aspartylphosphate" evidence="3">
    <location>
        <position position="179"/>
    </location>
</feature>
<protein>
    <submittedName>
        <fullName evidence="6">CheY-like chemotaxis protein</fullName>
    </submittedName>
</protein>
<evidence type="ECO:0000259" key="4">
    <source>
        <dbReference type="PROSITE" id="PS50110"/>
    </source>
</evidence>
<evidence type="ECO:0000259" key="5">
    <source>
        <dbReference type="PROSITE" id="PS50943"/>
    </source>
</evidence>
<accession>A0A7W9ZI20</accession>
<dbReference type="PANTHER" id="PTHR44591:SF14">
    <property type="entry name" value="PROTEIN PILG"/>
    <property type="match status" value="1"/>
</dbReference>
<dbReference type="PANTHER" id="PTHR44591">
    <property type="entry name" value="STRESS RESPONSE REGULATOR PROTEIN 1"/>
    <property type="match status" value="1"/>
</dbReference>
<evidence type="ECO:0000256" key="1">
    <source>
        <dbReference type="ARBA" id="ARBA00022553"/>
    </source>
</evidence>
<dbReference type="GO" id="GO:0003677">
    <property type="term" value="F:DNA binding"/>
    <property type="evidence" value="ECO:0007669"/>
    <property type="project" value="InterPro"/>
</dbReference>
<dbReference type="Pfam" id="PF01381">
    <property type="entry name" value="HTH_3"/>
    <property type="match status" value="1"/>
</dbReference>
<dbReference type="InterPro" id="IPR050595">
    <property type="entry name" value="Bact_response_regulator"/>
</dbReference>
<dbReference type="SUPFAM" id="SSF52172">
    <property type="entry name" value="CheY-like"/>
    <property type="match status" value="1"/>
</dbReference>
<reference evidence="6 7" key="1">
    <citation type="submission" date="2020-08" db="EMBL/GenBank/DDBJ databases">
        <title>Genomic Encyclopedia of Type Strains, Phase IV (KMG-IV): sequencing the most valuable type-strain genomes for metagenomic binning, comparative biology and taxonomic classification.</title>
        <authorList>
            <person name="Goeker M."/>
        </authorList>
    </citation>
    <scope>NUCLEOTIDE SEQUENCE [LARGE SCALE GENOMIC DNA]</scope>
    <source>
        <strain evidence="6 7">DSM 11590</strain>
    </source>
</reference>
<gene>
    <name evidence="6" type="ORF">FHS48_003036</name>
</gene>
<dbReference type="InterPro" id="IPR001387">
    <property type="entry name" value="Cro/C1-type_HTH"/>
</dbReference>
<dbReference type="InterPro" id="IPR001789">
    <property type="entry name" value="Sig_transdc_resp-reg_receiver"/>
</dbReference>
<dbReference type="SMART" id="SM00448">
    <property type="entry name" value="REC"/>
    <property type="match status" value="1"/>
</dbReference>
<dbReference type="CDD" id="cd00093">
    <property type="entry name" value="HTH_XRE"/>
    <property type="match status" value="1"/>
</dbReference>
<dbReference type="EMBL" id="JACIIX010000012">
    <property type="protein sequence ID" value="MBB6211595.1"/>
    <property type="molecule type" value="Genomic_DNA"/>
</dbReference>
<name>A0A7W9ZI20_NOVIT</name>